<dbReference type="Gene3D" id="3.20.20.450">
    <property type="entry name" value="EAL domain"/>
    <property type="match status" value="1"/>
</dbReference>
<dbReference type="Pfam" id="PF00563">
    <property type="entry name" value="EAL"/>
    <property type="match status" value="1"/>
</dbReference>
<sequence length="346" mass="39342">MNCSSRSGTLPLEDQGLLRIRPAVQTLAEALSSYMSQIEVLEDHTLQLGYSGREDVLEILKLLVAASTDVLGGVLVQLSGLEDMEMDDSWIPPHILKSRIEHSDMVHLMMQRCFTSYMQPIVDLDTKVIGYEFLLRPLSGVRVFQPFQLFEVARKTGLLSFLDNEARISAIEASARWLPNGIKRFINFLPSSINDPQYCLDLTFEAIDRLSLNPQDFVFEVVETEQIDDMRAIQQIFEQYRSRGMSVALDDLGAGYSTLEVMNRLQPDYVKIDRGIIDGCHQDADKQRQISQIVESARRFAGRVLAEGIEQREDFEFCREAGVSLAQGYLFGKPDERPVCWHRALR</sequence>
<dbReference type="Proteomes" id="UP001241848">
    <property type="component" value="Unassembled WGS sequence"/>
</dbReference>
<name>A0ABT9FMS8_9BACL</name>
<dbReference type="EMBL" id="JAPCKK010000010">
    <property type="protein sequence ID" value="MDP4096021.1"/>
    <property type="molecule type" value="Genomic_DNA"/>
</dbReference>
<protein>
    <submittedName>
        <fullName evidence="2">EAL domain-containing protein</fullName>
    </submittedName>
</protein>
<dbReference type="InterPro" id="IPR050706">
    <property type="entry name" value="Cyclic-di-GMP_PDE-like"/>
</dbReference>
<dbReference type="SMART" id="SM00052">
    <property type="entry name" value="EAL"/>
    <property type="match status" value="1"/>
</dbReference>
<accession>A0ABT9FMS8</accession>
<dbReference type="InterPro" id="IPR035919">
    <property type="entry name" value="EAL_sf"/>
</dbReference>
<dbReference type="PANTHER" id="PTHR33121">
    <property type="entry name" value="CYCLIC DI-GMP PHOSPHODIESTERASE PDEF"/>
    <property type="match status" value="1"/>
</dbReference>
<gene>
    <name evidence="2" type="ORF">OIN60_04370</name>
</gene>
<dbReference type="InterPro" id="IPR001633">
    <property type="entry name" value="EAL_dom"/>
</dbReference>
<organism evidence="2 3">
    <name type="scientific">Paenibacillus zeirhizosphaerae</name>
    <dbReference type="NCBI Taxonomy" id="2987519"/>
    <lineage>
        <taxon>Bacteria</taxon>
        <taxon>Bacillati</taxon>
        <taxon>Bacillota</taxon>
        <taxon>Bacilli</taxon>
        <taxon>Bacillales</taxon>
        <taxon>Paenibacillaceae</taxon>
        <taxon>Paenibacillus</taxon>
    </lineage>
</organism>
<evidence type="ECO:0000313" key="3">
    <source>
        <dbReference type="Proteomes" id="UP001241848"/>
    </source>
</evidence>
<evidence type="ECO:0000259" key="1">
    <source>
        <dbReference type="PROSITE" id="PS50883"/>
    </source>
</evidence>
<reference evidence="2 3" key="1">
    <citation type="submission" date="2022-10" db="EMBL/GenBank/DDBJ databases">
        <title>Paenibacillus description and whole genome data of maize root bacterial community.</title>
        <authorList>
            <person name="Marton D."/>
            <person name="Farkas M."/>
            <person name="Cserhati M."/>
        </authorList>
    </citation>
    <scope>NUCLEOTIDE SEQUENCE [LARGE SCALE GENOMIC DNA]</scope>
    <source>
        <strain evidence="2 3">P96</strain>
    </source>
</reference>
<dbReference type="RefSeq" id="WP_305753650.1">
    <property type="nucleotide sequence ID" value="NZ_JAPCKK010000010.1"/>
</dbReference>
<dbReference type="CDD" id="cd01948">
    <property type="entry name" value="EAL"/>
    <property type="match status" value="1"/>
</dbReference>
<keyword evidence="3" id="KW-1185">Reference proteome</keyword>
<feature type="domain" description="EAL" evidence="1">
    <location>
        <begin position="97"/>
        <end position="346"/>
    </location>
</feature>
<evidence type="ECO:0000313" key="2">
    <source>
        <dbReference type="EMBL" id="MDP4096021.1"/>
    </source>
</evidence>
<proteinExistence type="predicted"/>
<dbReference type="PROSITE" id="PS50883">
    <property type="entry name" value="EAL"/>
    <property type="match status" value="1"/>
</dbReference>
<dbReference type="PANTHER" id="PTHR33121:SF15">
    <property type="entry name" value="BLUE LIGHT- AND TEMPERATURE-REGULATED ANTIREPRESSOR BLUF"/>
    <property type="match status" value="1"/>
</dbReference>
<dbReference type="SUPFAM" id="SSF141868">
    <property type="entry name" value="EAL domain-like"/>
    <property type="match status" value="1"/>
</dbReference>
<comment type="caution">
    <text evidence="2">The sequence shown here is derived from an EMBL/GenBank/DDBJ whole genome shotgun (WGS) entry which is preliminary data.</text>
</comment>